<evidence type="ECO:0000313" key="3">
    <source>
        <dbReference type="Proteomes" id="UP000539146"/>
    </source>
</evidence>
<comment type="caution">
    <text evidence="2">The sequence shown here is derived from an EMBL/GenBank/DDBJ whole genome shotgun (WGS) entry which is preliminary data.</text>
</comment>
<dbReference type="AlphaFoldDB" id="A0A850DWP7"/>
<organism evidence="2 3">
    <name type="scientific">Curtobacterium citreum</name>
    <dbReference type="NCBI Taxonomy" id="2036"/>
    <lineage>
        <taxon>Bacteria</taxon>
        <taxon>Bacillati</taxon>
        <taxon>Actinomycetota</taxon>
        <taxon>Actinomycetes</taxon>
        <taxon>Micrococcales</taxon>
        <taxon>Microbacteriaceae</taxon>
        <taxon>Curtobacterium</taxon>
    </lineage>
</organism>
<evidence type="ECO:0000313" key="2">
    <source>
        <dbReference type="EMBL" id="NUU29199.1"/>
    </source>
</evidence>
<dbReference type="PANTHER" id="PTHR43649">
    <property type="entry name" value="ARABINOSE-BINDING PROTEIN-RELATED"/>
    <property type="match status" value="1"/>
</dbReference>
<name>A0A850DWP7_9MICO</name>
<dbReference type="PANTHER" id="PTHR43649:SF14">
    <property type="entry name" value="BLR3389 PROTEIN"/>
    <property type="match status" value="1"/>
</dbReference>
<dbReference type="InterPro" id="IPR006059">
    <property type="entry name" value="SBP"/>
</dbReference>
<feature type="compositionally biased region" description="Low complexity" evidence="1">
    <location>
        <begin position="18"/>
        <end position="29"/>
    </location>
</feature>
<evidence type="ECO:0000256" key="1">
    <source>
        <dbReference type="SAM" id="MobiDB-lite"/>
    </source>
</evidence>
<reference evidence="2 3" key="1">
    <citation type="submission" date="2020-05" db="EMBL/GenBank/DDBJ databases">
        <title>Genome Sequencing of Type Strains.</title>
        <authorList>
            <person name="Lemaire J.F."/>
            <person name="Inderbitzin P."/>
            <person name="Gregorio O.A."/>
            <person name="Collins S.B."/>
            <person name="Wespe N."/>
            <person name="Knight-Connoni V."/>
        </authorList>
    </citation>
    <scope>NUCLEOTIDE SEQUENCE [LARGE SCALE GENOMIC DNA]</scope>
    <source>
        <strain evidence="2 3">DSM 20512</strain>
    </source>
</reference>
<dbReference type="EMBL" id="JABMCG010000121">
    <property type="protein sequence ID" value="NUU29199.1"/>
    <property type="molecule type" value="Genomic_DNA"/>
</dbReference>
<protein>
    <submittedName>
        <fullName evidence="2">Sugar ABC transporter substrate-binding protein</fullName>
    </submittedName>
</protein>
<dbReference type="InterPro" id="IPR050490">
    <property type="entry name" value="Bact_solute-bd_prot1"/>
</dbReference>
<proteinExistence type="predicted"/>
<dbReference type="CDD" id="cd13585">
    <property type="entry name" value="PBP2_TMBP_like"/>
    <property type="match status" value="1"/>
</dbReference>
<gene>
    <name evidence="2" type="ORF">HP467_13965</name>
</gene>
<feature type="region of interest" description="Disordered" evidence="1">
    <location>
        <begin position="18"/>
        <end position="37"/>
    </location>
</feature>
<dbReference type="Gene3D" id="3.40.190.10">
    <property type="entry name" value="Periplasmic binding protein-like II"/>
    <property type="match status" value="1"/>
</dbReference>
<dbReference type="Proteomes" id="UP000539146">
    <property type="component" value="Unassembled WGS sequence"/>
</dbReference>
<accession>A0A850DWP7</accession>
<dbReference type="SUPFAM" id="SSF53850">
    <property type="entry name" value="Periplasmic binding protein-like II"/>
    <property type="match status" value="1"/>
</dbReference>
<dbReference type="Pfam" id="PF01547">
    <property type="entry name" value="SBP_bac_1"/>
    <property type="match status" value="1"/>
</dbReference>
<sequence length="443" mass="48282">MALVSGIAIAALALTGCSSGGSSDDTGSSKAISQSEIDKAMNTPTTVTFWTWVPDISNEVKLFEEKYPKITVKVENVGQGLTHYQKLRTALKSGDGAPDVAQMEYQYLPSFEVTNNIADLAPYGAAKTESNYPEWIWKQISRDGKVYAVPQDSGPMGNLYRKDLLEKAGITEAPKTYDEYAADAAKIKQATGAAIQNLAANDPAQMVGLLWQAGAKPFGYDGDKGVSIDVDSAKAKKVYSYWQDMIDKGYVTTDPDFTDNWYQGFTSDKYAGWLTAAWAPVFLQGTIAKTSGKWEAAPLPQWSDGENVSGNWGGSTDVVLNTSKNKIAAYELAKFINSDKESALMLNSKQSLFPTTKTVLNDSSFTDSKSEFFGGQQVNKAFSAISDTVDTDFEWLPFTDYAYTAYNNTVGKALANKGDITAAAEQWQQQLESYAKQQGFTVK</sequence>